<evidence type="ECO:0000256" key="4">
    <source>
        <dbReference type="ARBA" id="ARBA00023136"/>
    </source>
</evidence>
<evidence type="ECO:0000256" key="2">
    <source>
        <dbReference type="ARBA" id="ARBA00022692"/>
    </source>
</evidence>
<proteinExistence type="inferred from homology"/>
<dbReference type="PANTHER" id="PTHR30371:SF0">
    <property type="entry name" value="SEC-INDEPENDENT PROTEIN TRANSLOCASE PROTEIN TATC, CHLOROPLASTIC-RELATED"/>
    <property type="match status" value="1"/>
</dbReference>
<feature type="transmembrane region" description="Helical" evidence="5">
    <location>
        <begin position="213"/>
        <end position="229"/>
    </location>
</feature>
<keyword evidence="4 5" id="KW-0472">Membrane</keyword>
<organism evidence="7 8">
    <name type="scientific">Bacteroides faecalis</name>
    <dbReference type="NCBI Taxonomy" id="2447885"/>
    <lineage>
        <taxon>Bacteria</taxon>
        <taxon>Pseudomonadati</taxon>
        <taxon>Bacteroidota</taxon>
        <taxon>Bacteroidia</taxon>
        <taxon>Bacteroidales</taxon>
        <taxon>Bacteroidaceae</taxon>
        <taxon>Bacteroides</taxon>
    </lineage>
</organism>
<keyword evidence="3 5" id="KW-1133">Transmembrane helix</keyword>
<accession>A0A401M003</accession>
<dbReference type="PRINTS" id="PR01840">
    <property type="entry name" value="TATCFAMILY"/>
</dbReference>
<evidence type="ECO:0000313" key="7">
    <source>
        <dbReference type="EMBL" id="GCB37004.1"/>
    </source>
</evidence>
<dbReference type="EMBL" id="BHWB01000018">
    <property type="protein sequence ID" value="GCB37004.1"/>
    <property type="molecule type" value="Genomic_DNA"/>
</dbReference>
<reference evidence="7 8" key="1">
    <citation type="submission" date="2018-10" db="EMBL/GenBank/DDBJ databases">
        <title>Draft Genome Sequence of Bacteroides sp. KCTC 15687.</title>
        <authorList>
            <person name="Yu S.Y."/>
            <person name="Kim J.S."/>
            <person name="Oh B.S."/>
            <person name="Park S.H."/>
            <person name="Kang S.W."/>
            <person name="Park J.E."/>
            <person name="Choi S.H."/>
            <person name="Han K.I."/>
            <person name="Lee K.C."/>
            <person name="Eom M.K."/>
            <person name="Suh M.K."/>
            <person name="Lee D.H."/>
            <person name="Yoon H."/>
            <person name="Kim B."/>
            <person name="Yang S.J."/>
            <person name="Lee J.S."/>
            <person name="Lee J.H."/>
        </authorList>
    </citation>
    <scope>NUCLEOTIDE SEQUENCE [LARGE SCALE GENOMIC DNA]</scope>
    <source>
        <strain evidence="7 8">KCTC 15687</strain>
    </source>
</reference>
<dbReference type="Proteomes" id="UP000288079">
    <property type="component" value="Unassembled WGS sequence"/>
</dbReference>
<name>A0A401M003_9BACE</name>
<dbReference type="NCBIfam" id="TIGR00945">
    <property type="entry name" value="tatC"/>
    <property type="match status" value="1"/>
</dbReference>
<keyword evidence="5" id="KW-0813">Transport</keyword>
<feature type="region of interest" description="Disordered" evidence="6">
    <location>
        <begin position="259"/>
        <end position="285"/>
    </location>
</feature>
<dbReference type="AlphaFoldDB" id="A0A401M003"/>
<feature type="transmembrane region" description="Helical" evidence="5">
    <location>
        <begin position="16"/>
        <end position="39"/>
    </location>
</feature>
<keyword evidence="2 5" id="KW-0812">Transmembrane</keyword>
<comment type="subcellular location">
    <subcellularLocation>
        <location evidence="5">Cell membrane</location>
        <topology evidence="5">Multi-pass membrane protein</topology>
    </subcellularLocation>
    <subcellularLocation>
        <location evidence="1">Membrane</location>
        <topology evidence="1">Multi-pass membrane protein</topology>
    </subcellularLocation>
</comment>
<evidence type="ECO:0000256" key="1">
    <source>
        <dbReference type="ARBA" id="ARBA00004141"/>
    </source>
</evidence>
<sequence>MAEMTFWDHLEELRWVLFRVIGLWLVLAVGYFIAMPYIFDNVILGPTHNDFVFYDLLRHIGESLNLDDEFFTQHFEVKMININLAAPFFIHMSTAFWMSVVTAMPYLFFEIWRFISPALYPKERRGVLKALILGTVMFFIGVLLGYFMVYPLALRFLSTYELSSQVENVLSLNSYIDNFMMLVLCMGLAFELPLVTWLLSLLGLVNKSFLRKYRRHAVVIIVIASAIITPTGDPFTLSVVAIPLYLLYEMSILMIKDKKKEEEGEDESGDESEEEIKEETEQVTS</sequence>
<dbReference type="InterPro" id="IPR002033">
    <property type="entry name" value="TatC"/>
</dbReference>
<dbReference type="GO" id="GO:0065002">
    <property type="term" value="P:intracellular protein transmembrane transport"/>
    <property type="evidence" value="ECO:0007669"/>
    <property type="project" value="TreeGrafter"/>
</dbReference>
<keyword evidence="5" id="KW-0653">Protein transport</keyword>
<dbReference type="PANTHER" id="PTHR30371">
    <property type="entry name" value="SEC-INDEPENDENT PROTEIN TRANSLOCASE PROTEIN TATC"/>
    <property type="match status" value="1"/>
</dbReference>
<feature type="transmembrane region" description="Helical" evidence="5">
    <location>
        <begin position="179"/>
        <end position="201"/>
    </location>
</feature>
<protein>
    <recommendedName>
        <fullName evidence="5">Sec-independent protein translocase protein TatC</fullName>
    </recommendedName>
</protein>
<gene>
    <name evidence="5 7" type="primary">tatC</name>
    <name evidence="7" type="ORF">KGMB02408_39490</name>
</gene>
<dbReference type="HAMAP" id="MF_00902">
    <property type="entry name" value="TatC"/>
    <property type="match status" value="1"/>
</dbReference>
<evidence type="ECO:0000313" key="8">
    <source>
        <dbReference type="Proteomes" id="UP000288079"/>
    </source>
</evidence>
<evidence type="ECO:0000256" key="5">
    <source>
        <dbReference type="HAMAP-Rule" id="MF_00902"/>
    </source>
</evidence>
<keyword evidence="8" id="KW-1185">Reference proteome</keyword>
<evidence type="ECO:0000256" key="6">
    <source>
        <dbReference type="SAM" id="MobiDB-lite"/>
    </source>
</evidence>
<dbReference type="GO" id="GO:0009977">
    <property type="term" value="F:proton motive force dependent protein transmembrane transporter activity"/>
    <property type="evidence" value="ECO:0007669"/>
    <property type="project" value="TreeGrafter"/>
</dbReference>
<feature type="transmembrane region" description="Helical" evidence="5">
    <location>
        <begin position="130"/>
        <end position="153"/>
    </location>
</feature>
<feature type="transmembrane region" description="Helical" evidence="5">
    <location>
        <begin position="88"/>
        <end position="109"/>
    </location>
</feature>
<dbReference type="RefSeq" id="WP_200832956.1">
    <property type="nucleotide sequence ID" value="NZ_BHWB01000018.1"/>
</dbReference>
<keyword evidence="5" id="KW-1003">Cell membrane</keyword>
<comment type="similarity">
    <text evidence="5">Belongs to the TatC family.</text>
</comment>
<evidence type="ECO:0000256" key="3">
    <source>
        <dbReference type="ARBA" id="ARBA00022989"/>
    </source>
</evidence>
<feature type="compositionally biased region" description="Acidic residues" evidence="6">
    <location>
        <begin position="263"/>
        <end position="278"/>
    </location>
</feature>
<comment type="caution">
    <text evidence="5">Lacks conserved residue(s) required for the propagation of feature annotation.</text>
</comment>
<dbReference type="Pfam" id="PF00902">
    <property type="entry name" value="TatC"/>
    <property type="match status" value="1"/>
</dbReference>
<comment type="function">
    <text evidence="5">Part of the twin-arginine translocation (Tat) system that transports large folded proteins containing a characteristic twin-arginine motif in their signal peptide across membranes.</text>
</comment>
<keyword evidence="5" id="KW-0811">Translocation</keyword>
<dbReference type="GO" id="GO:0033281">
    <property type="term" value="C:TAT protein transport complex"/>
    <property type="evidence" value="ECO:0007669"/>
    <property type="project" value="UniProtKB-UniRule"/>
</dbReference>
<comment type="caution">
    <text evidence="7">The sequence shown here is derived from an EMBL/GenBank/DDBJ whole genome shotgun (WGS) entry which is preliminary data.</text>
</comment>
<comment type="subunit">
    <text evidence="5">Forms a complex with TatA.</text>
</comment>
<dbReference type="GO" id="GO:0043953">
    <property type="term" value="P:protein transport by the Tat complex"/>
    <property type="evidence" value="ECO:0007669"/>
    <property type="project" value="UniProtKB-UniRule"/>
</dbReference>